<dbReference type="SUPFAM" id="SSF53335">
    <property type="entry name" value="S-adenosyl-L-methionine-dependent methyltransferases"/>
    <property type="match status" value="1"/>
</dbReference>
<dbReference type="RefSeq" id="WP_245923651.1">
    <property type="nucleotide sequence ID" value="NZ_OBDY01000026.1"/>
</dbReference>
<dbReference type="Pfam" id="PF04672">
    <property type="entry name" value="Methyltransf_19"/>
    <property type="match status" value="1"/>
</dbReference>
<organism evidence="3 4">
    <name type="scientific">Paractinoplanes atraurantiacus</name>
    <dbReference type="NCBI Taxonomy" id="1036182"/>
    <lineage>
        <taxon>Bacteria</taxon>
        <taxon>Bacillati</taxon>
        <taxon>Actinomycetota</taxon>
        <taxon>Actinomycetes</taxon>
        <taxon>Micromonosporales</taxon>
        <taxon>Micromonosporaceae</taxon>
        <taxon>Paractinoplanes</taxon>
    </lineage>
</organism>
<dbReference type="Proteomes" id="UP000219612">
    <property type="component" value="Unassembled WGS sequence"/>
</dbReference>
<dbReference type="InterPro" id="IPR000639">
    <property type="entry name" value="Epox_hydrolase-like"/>
</dbReference>
<dbReference type="InterPro" id="IPR000073">
    <property type="entry name" value="AB_hydrolase_1"/>
</dbReference>
<dbReference type="InterPro" id="IPR006764">
    <property type="entry name" value="SAM_dep_MeTrfase_SAV2177_type"/>
</dbReference>
<keyword evidence="1" id="KW-0378">Hydrolase</keyword>
<sequence>MTDSSTPHSARLWNYWLGGTDNFPVDREAGDAIAAILPSIVTLAQEDRKFLRRSVRHLVAGAGIRQILDIGSGLPTANNTHEVAQAEAPETRVVYVDNDPLVLVHAQKLLTSTPEGVTTYTQADLHQPSEILRSAAETLDFTRPVAVTLLGILHFLGDDDAQNAVRTLIDAVPPGSYLVIAHGCDDINTAEANRIVEFWNERGTPKIQYRSAARITQFFHGLNLLDPGVVPCNRWRPDAETGDTDVNQFCGWPSRHRFSCARIAHILSTRSSYGEATDDPEGRGSMNPRMRRALSLAAVAAVTVAGTLSTTAASAAPAPASVHTGVEPRVPAGFTESKVRVGDVGINYVRGGHGPVLLLVHGYPQTWYEWRDQLPELAKHYTVIAPDLRGAGRSDAPAGGYDKKTMAADLHGLLVKLGLNKGIRLVGHDIGTMVAYAYAAAHPAEVTKLVLSEAPIPDDSIYTFPALNPKGASVWNFGFFSLTNGLPEQLVDGREELWVDRFIDQLEIRKGAVDARSVKEFASYLRDDAHLKASFEWFRAFPKDVKDSEVNKKTKLTMPVLAIGASGSLGETIETQVSQYATRVTGKVIANSGHWIYEEHPRQMTQVLLTFLR</sequence>
<dbReference type="Pfam" id="PF00561">
    <property type="entry name" value="Abhydrolase_1"/>
    <property type="match status" value="1"/>
</dbReference>
<dbReference type="Gene3D" id="3.40.50.150">
    <property type="entry name" value="Vaccinia Virus protein VP39"/>
    <property type="match status" value="1"/>
</dbReference>
<dbReference type="Gene3D" id="3.40.50.1820">
    <property type="entry name" value="alpha/beta hydrolase"/>
    <property type="match status" value="1"/>
</dbReference>
<evidence type="ECO:0000259" key="2">
    <source>
        <dbReference type="Pfam" id="PF00561"/>
    </source>
</evidence>
<name>A0A285JUZ8_9ACTN</name>
<reference evidence="3 4" key="1">
    <citation type="submission" date="2017-09" db="EMBL/GenBank/DDBJ databases">
        <authorList>
            <person name="Ehlers B."/>
            <person name="Leendertz F.H."/>
        </authorList>
    </citation>
    <scope>NUCLEOTIDE SEQUENCE [LARGE SCALE GENOMIC DNA]</scope>
    <source>
        <strain evidence="3 4">CGMCC 4.6857</strain>
    </source>
</reference>
<feature type="domain" description="AB hydrolase-1" evidence="2">
    <location>
        <begin position="355"/>
        <end position="601"/>
    </location>
</feature>
<dbReference type="EMBL" id="OBDY01000026">
    <property type="protein sequence ID" value="SNY64129.1"/>
    <property type="molecule type" value="Genomic_DNA"/>
</dbReference>
<dbReference type="PRINTS" id="PR00111">
    <property type="entry name" value="ABHYDROLASE"/>
</dbReference>
<gene>
    <name evidence="3" type="ORF">SAMN05421748_12647</name>
</gene>
<keyword evidence="4" id="KW-1185">Reference proteome</keyword>
<evidence type="ECO:0000313" key="3">
    <source>
        <dbReference type="EMBL" id="SNY64129.1"/>
    </source>
</evidence>
<dbReference type="SUPFAM" id="SSF53474">
    <property type="entry name" value="alpha/beta-Hydrolases"/>
    <property type="match status" value="1"/>
</dbReference>
<evidence type="ECO:0000313" key="4">
    <source>
        <dbReference type="Proteomes" id="UP000219612"/>
    </source>
</evidence>
<dbReference type="PRINTS" id="PR00412">
    <property type="entry name" value="EPOXHYDRLASE"/>
</dbReference>
<proteinExistence type="predicted"/>
<dbReference type="AlphaFoldDB" id="A0A285JUZ8"/>
<dbReference type="InterPro" id="IPR029058">
    <property type="entry name" value="AB_hydrolase_fold"/>
</dbReference>
<accession>A0A285JUZ8</accession>
<protein>
    <submittedName>
        <fullName evidence="3">Pimeloyl-ACP methyl ester carboxylesterase</fullName>
    </submittedName>
</protein>
<dbReference type="InterPro" id="IPR029063">
    <property type="entry name" value="SAM-dependent_MTases_sf"/>
</dbReference>
<evidence type="ECO:0000256" key="1">
    <source>
        <dbReference type="ARBA" id="ARBA00022801"/>
    </source>
</evidence>
<dbReference type="GO" id="GO:0016787">
    <property type="term" value="F:hydrolase activity"/>
    <property type="evidence" value="ECO:0007669"/>
    <property type="project" value="UniProtKB-KW"/>
</dbReference>
<dbReference type="PANTHER" id="PTHR43329">
    <property type="entry name" value="EPOXIDE HYDROLASE"/>
    <property type="match status" value="1"/>
</dbReference>